<dbReference type="RefSeq" id="WP_152961993.1">
    <property type="nucleotide sequence ID" value="NZ_CAWOZU010000011.1"/>
</dbReference>
<evidence type="ECO:0000256" key="1">
    <source>
        <dbReference type="ARBA" id="ARBA00004328"/>
    </source>
</evidence>
<keyword evidence="2" id="KW-0945">Host-virus interaction</keyword>
<name>A0A7C9KNU7_9GAMM</name>
<comment type="subcellular location">
    <subcellularLocation>
        <location evidence="1">Virion</location>
    </subcellularLocation>
</comment>
<evidence type="ECO:0000313" key="4">
    <source>
        <dbReference type="Proteomes" id="UP000481739"/>
    </source>
</evidence>
<evidence type="ECO:0000313" key="3">
    <source>
        <dbReference type="EMBL" id="MQL47143.1"/>
    </source>
</evidence>
<reference evidence="3 4" key="1">
    <citation type="journal article" date="2019" name="Nature">
        <title>A new antibiotic selectively kills Gram-negative pathogens.</title>
        <authorList>
            <person name="Imai Y."/>
            <person name="Meyer K.J."/>
            <person name="Iinishi A."/>
            <person name="Favre-Godal Q."/>
            <person name="Green R."/>
            <person name="Manuse S."/>
            <person name="Caboni M."/>
            <person name="Mori M."/>
            <person name="Niles S."/>
            <person name="Ghiglieri M."/>
            <person name="Honrao C."/>
            <person name="Ma X."/>
            <person name="Guo J.J."/>
            <person name="Makriyannis A."/>
            <person name="Linares-Otoya L."/>
            <person name="Boehringer N."/>
            <person name="Wuisan Z.G."/>
            <person name="Kaur H."/>
            <person name="Wu R."/>
            <person name="Mateus A."/>
            <person name="Typas A."/>
            <person name="Savitski M.M."/>
            <person name="Espinoza J.L."/>
            <person name="O'Rourke A."/>
            <person name="Nelson K.E."/>
            <person name="Hiller S."/>
            <person name="Noinaj N."/>
            <person name="Schaeberle T.F."/>
            <person name="D'Onofrio A."/>
            <person name="Lewis K."/>
        </authorList>
    </citation>
    <scope>NUCLEOTIDE SEQUENCE [LARGE SCALE GENOMIC DNA]</scope>
    <source>
        <strain evidence="3 4">HGB 1456</strain>
    </source>
</reference>
<accession>A0A7C9KNU7</accession>
<dbReference type="Gene3D" id="2.10.25.20">
    <property type="entry name" value="reovirus attachment protein sigma1, domain 1"/>
    <property type="match status" value="1"/>
</dbReference>
<dbReference type="GO" id="GO:0019062">
    <property type="term" value="P:virion attachment to host cell"/>
    <property type="evidence" value="ECO:0007669"/>
    <property type="project" value="InterPro"/>
</dbReference>
<sequence length="336" mass="35655">MSTEKNSITEKDNNISASDLKNRFKEGSIPLQTDFADLIDIADIGRKAVGKAPGQTNNPNSALELKDNSELAVKIYANGGLQANQDGISVRIKDKSLISGADGLAVNRGKGLWINNDKLEVDDHHGIEIVNEGIKVKASDGINVDSNGVSIQLANNDRALTGLSLSSRGLKVDDGLGIVLTKGHGVSVGEGYGIKVNTNDVAVKSKNSTIKVESGGISVGIGWGVKVGGEGLDVKAKDNGGIKVDSNGVSVDINAIINSIIPRGTIVPFYSDEPVPHGWVLCDGKNGTPNLNDSQTSRNINIISGNTNKSYNNWNLSWGSGHLEIFVHFMRYIMKK</sequence>
<evidence type="ECO:0008006" key="5">
    <source>
        <dbReference type="Google" id="ProtNLM"/>
    </source>
</evidence>
<comment type="caution">
    <text evidence="3">The sequence shown here is derived from an EMBL/GenBank/DDBJ whole genome shotgun (WGS) entry which is preliminary data.</text>
</comment>
<dbReference type="Proteomes" id="UP000481739">
    <property type="component" value="Unassembled WGS sequence"/>
</dbReference>
<organism evidence="3 4">
    <name type="scientific">Photorhabdus khanii</name>
    <dbReference type="NCBI Taxonomy" id="1004150"/>
    <lineage>
        <taxon>Bacteria</taxon>
        <taxon>Pseudomonadati</taxon>
        <taxon>Pseudomonadota</taxon>
        <taxon>Gammaproteobacteria</taxon>
        <taxon>Enterobacterales</taxon>
        <taxon>Morganellaceae</taxon>
        <taxon>Photorhabdus</taxon>
    </lineage>
</organism>
<protein>
    <recommendedName>
        <fullName evidence="5">Tail fiber protein</fullName>
    </recommendedName>
</protein>
<dbReference type="AlphaFoldDB" id="A0A7C9KNU7"/>
<proteinExistence type="predicted"/>
<gene>
    <name evidence="3" type="ORF">GEA64_03670</name>
</gene>
<evidence type="ECO:0000256" key="2">
    <source>
        <dbReference type="ARBA" id="ARBA00022581"/>
    </source>
</evidence>
<dbReference type="InterPro" id="IPR009013">
    <property type="entry name" value="Attachment_protein_shaft_sf"/>
</dbReference>
<dbReference type="SUPFAM" id="SSF51225">
    <property type="entry name" value="Fibre shaft of virus attachment proteins"/>
    <property type="match status" value="1"/>
</dbReference>
<dbReference type="EMBL" id="WHZZ01000001">
    <property type="protein sequence ID" value="MQL47143.1"/>
    <property type="molecule type" value="Genomic_DNA"/>
</dbReference>